<evidence type="ECO:0000313" key="5">
    <source>
        <dbReference type="Proteomes" id="UP001515480"/>
    </source>
</evidence>
<evidence type="ECO:0000313" key="4">
    <source>
        <dbReference type="EMBL" id="KAL1529762.1"/>
    </source>
</evidence>
<protein>
    <recommendedName>
        <fullName evidence="6">Distal membrane arm assembly complex 2-like protein</fullName>
    </recommendedName>
</protein>
<keyword evidence="5" id="KW-1185">Reference proteome</keyword>
<dbReference type="EMBL" id="JBGBPQ010000001">
    <property type="protein sequence ID" value="KAL1529762.1"/>
    <property type="molecule type" value="Genomic_DNA"/>
</dbReference>
<evidence type="ECO:0008006" key="6">
    <source>
        <dbReference type="Google" id="ProtNLM"/>
    </source>
</evidence>
<sequence length="303" mass="32256">MLRWQLRRLSTFAHGALASKLGRPLSDLQTSSQLSLRAKDLAHGTLSAGEMKLLVLLLEANPALRTLDLTGHGMGSASAADVARLLRGCHALQALHLGNNNLRAGVVEIADALQENATLLEMHLPAYSIGPDACQHIALALETNRALQTLDLSDNAFGPKGGSSLARALRTNSSVRSLHLRTASIRVQGACDMADALKKNTRLCELGLQENFMGAEGVSAMAQMLHYNSTLHSLDLSNNGISVGSSSGTASTITALAEALMTNTTLQILDLQLNGLDVDSKQELTRAAHRSNHLRLAPLQLKL</sequence>
<evidence type="ECO:0000256" key="1">
    <source>
        <dbReference type="ARBA" id="ARBA00004245"/>
    </source>
</evidence>
<dbReference type="InterPro" id="IPR001611">
    <property type="entry name" value="Leu-rich_rpt"/>
</dbReference>
<dbReference type="Proteomes" id="UP001515480">
    <property type="component" value="Unassembled WGS sequence"/>
</dbReference>
<evidence type="ECO:0000256" key="3">
    <source>
        <dbReference type="ARBA" id="ARBA00023212"/>
    </source>
</evidence>
<dbReference type="Pfam" id="PF13516">
    <property type="entry name" value="LRR_6"/>
    <property type="match status" value="3"/>
</dbReference>
<keyword evidence="3" id="KW-0206">Cytoskeleton</keyword>
<comment type="caution">
    <text evidence="4">The sequence shown here is derived from an EMBL/GenBank/DDBJ whole genome shotgun (WGS) entry which is preliminary data.</text>
</comment>
<dbReference type="AlphaFoldDB" id="A0AB34K8R0"/>
<dbReference type="InterPro" id="IPR032675">
    <property type="entry name" value="LRR_dom_sf"/>
</dbReference>
<keyword evidence="2" id="KW-0963">Cytoplasm</keyword>
<dbReference type="SMART" id="SM00368">
    <property type="entry name" value="LRR_RI"/>
    <property type="match status" value="7"/>
</dbReference>
<dbReference type="Gene3D" id="3.80.10.10">
    <property type="entry name" value="Ribonuclease Inhibitor"/>
    <property type="match status" value="2"/>
</dbReference>
<dbReference type="InterPro" id="IPR052410">
    <property type="entry name" value="DRC5"/>
</dbReference>
<gene>
    <name evidence="4" type="ORF">AB1Y20_000698</name>
</gene>
<dbReference type="PANTHER" id="PTHR24107">
    <property type="entry name" value="YNEIN REGULATORY COMPLEX SUBUNIT 5"/>
    <property type="match status" value="1"/>
</dbReference>
<proteinExistence type="predicted"/>
<accession>A0AB34K8R0</accession>
<dbReference type="GO" id="GO:0005856">
    <property type="term" value="C:cytoskeleton"/>
    <property type="evidence" value="ECO:0007669"/>
    <property type="project" value="UniProtKB-SubCell"/>
</dbReference>
<reference evidence="4 5" key="1">
    <citation type="journal article" date="2024" name="Science">
        <title>Giant polyketide synthase enzymes in the biosynthesis of giant marine polyether toxins.</title>
        <authorList>
            <person name="Fallon T.R."/>
            <person name="Shende V.V."/>
            <person name="Wierzbicki I.H."/>
            <person name="Pendleton A.L."/>
            <person name="Watervoot N.F."/>
            <person name="Auber R.P."/>
            <person name="Gonzalez D.J."/>
            <person name="Wisecaver J.H."/>
            <person name="Moore B.S."/>
        </authorList>
    </citation>
    <scope>NUCLEOTIDE SEQUENCE [LARGE SCALE GENOMIC DNA]</scope>
    <source>
        <strain evidence="4 5">12B1</strain>
    </source>
</reference>
<organism evidence="4 5">
    <name type="scientific">Prymnesium parvum</name>
    <name type="common">Toxic golden alga</name>
    <dbReference type="NCBI Taxonomy" id="97485"/>
    <lineage>
        <taxon>Eukaryota</taxon>
        <taxon>Haptista</taxon>
        <taxon>Haptophyta</taxon>
        <taxon>Prymnesiophyceae</taxon>
        <taxon>Prymnesiales</taxon>
        <taxon>Prymnesiaceae</taxon>
        <taxon>Prymnesium</taxon>
    </lineage>
</organism>
<evidence type="ECO:0000256" key="2">
    <source>
        <dbReference type="ARBA" id="ARBA00022490"/>
    </source>
</evidence>
<dbReference type="PANTHER" id="PTHR24107:SF2">
    <property type="entry name" value="NLR FAMILY CARD DOMAIN CONTAINING 3"/>
    <property type="match status" value="1"/>
</dbReference>
<name>A0AB34K8R0_PRYPA</name>
<comment type="subcellular location">
    <subcellularLocation>
        <location evidence="1">Cytoplasm</location>
        <location evidence="1">Cytoskeleton</location>
    </subcellularLocation>
</comment>
<dbReference type="SUPFAM" id="SSF52047">
    <property type="entry name" value="RNI-like"/>
    <property type="match status" value="1"/>
</dbReference>